<dbReference type="AlphaFoldDB" id="X0C177"/>
<evidence type="ECO:0000313" key="2">
    <source>
        <dbReference type="Proteomes" id="UP000030663"/>
    </source>
</evidence>
<reference evidence="1 2" key="1">
    <citation type="submission" date="2011-11" db="EMBL/GenBank/DDBJ databases">
        <title>The Genome Sequence of Fusarium oxysporum PHW815.</title>
        <authorList>
            <consortium name="The Broad Institute Genome Sequencing Platform"/>
            <person name="Ma L.-J."/>
            <person name="Gale L.R."/>
            <person name="Schwartz D.C."/>
            <person name="Zhou S."/>
            <person name="Corby-Kistler H."/>
            <person name="Young S.K."/>
            <person name="Zeng Q."/>
            <person name="Gargeya S."/>
            <person name="Fitzgerald M."/>
            <person name="Haas B."/>
            <person name="Abouelleil A."/>
            <person name="Alvarado L."/>
            <person name="Arachchi H.M."/>
            <person name="Berlin A."/>
            <person name="Brown A."/>
            <person name="Chapman S.B."/>
            <person name="Chen Z."/>
            <person name="Dunbar C."/>
            <person name="Freedman E."/>
            <person name="Gearin G."/>
            <person name="Goldberg J."/>
            <person name="Griggs A."/>
            <person name="Gujja S."/>
            <person name="Heiman D."/>
            <person name="Howarth C."/>
            <person name="Larson L."/>
            <person name="Lui A."/>
            <person name="MacDonald P.J.P."/>
            <person name="Montmayeur A."/>
            <person name="Murphy C."/>
            <person name="Neiman D."/>
            <person name="Pearson M."/>
            <person name="Priest M."/>
            <person name="Roberts A."/>
            <person name="Saif S."/>
            <person name="Shea T."/>
            <person name="Shenoy N."/>
            <person name="Sisk P."/>
            <person name="Stolte C."/>
            <person name="Sykes S."/>
            <person name="Wortman J."/>
            <person name="Nusbaum C."/>
            <person name="Birren B."/>
        </authorList>
    </citation>
    <scope>NUCLEOTIDE SEQUENCE [LARGE SCALE GENOMIC DNA]</scope>
    <source>
        <strain evidence="1 2">54005</strain>
    </source>
</reference>
<dbReference type="HOGENOM" id="CLU_1896323_0_0_1"/>
<gene>
    <name evidence="1" type="ORF">FOQG_11304</name>
</gene>
<evidence type="ECO:0000313" key="1">
    <source>
        <dbReference type="EMBL" id="EXK84514.1"/>
    </source>
</evidence>
<name>X0C177_FUSOX</name>
<sequence>MKYCTLCGVPFTRSLNEAWIENVRAVWIEVTSWNRTAVSGVGRWGEYDDDSCVPVPTDRQTRYDSHSGPGPTIEVGLTPSNPTVYLDPDAADEPWGYGFHESCWSIFTKNYKPNLDVLFAACLSMPTDTNTLLD</sequence>
<organism evidence="1 2">
    <name type="scientific">Fusarium oxysporum f. sp. raphani 54005</name>
    <dbReference type="NCBI Taxonomy" id="1089458"/>
    <lineage>
        <taxon>Eukaryota</taxon>
        <taxon>Fungi</taxon>
        <taxon>Dikarya</taxon>
        <taxon>Ascomycota</taxon>
        <taxon>Pezizomycotina</taxon>
        <taxon>Sordariomycetes</taxon>
        <taxon>Hypocreomycetidae</taxon>
        <taxon>Hypocreales</taxon>
        <taxon>Nectriaceae</taxon>
        <taxon>Fusarium</taxon>
        <taxon>Fusarium oxysporum species complex</taxon>
    </lineage>
</organism>
<accession>X0C177</accession>
<proteinExistence type="predicted"/>
<keyword evidence="2" id="KW-1185">Reference proteome</keyword>
<dbReference type="EMBL" id="JH658395">
    <property type="protein sequence ID" value="EXK84514.1"/>
    <property type="molecule type" value="Genomic_DNA"/>
</dbReference>
<dbReference type="Proteomes" id="UP000030663">
    <property type="component" value="Unassembled WGS sequence"/>
</dbReference>
<protein>
    <submittedName>
        <fullName evidence="1">Uncharacterized protein</fullName>
    </submittedName>
</protein>